<feature type="region of interest" description="Disordered" evidence="1">
    <location>
        <begin position="1"/>
        <end position="63"/>
    </location>
</feature>
<evidence type="ECO:0000256" key="1">
    <source>
        <dbReference type="SAM" id="MobiDB-lite"/>
    </source>
</evidence>
<evidence type="ECO:0000313" key="3">
    <source>
        <dbReference type="Proteomes" id="UP000030747"/>
    </source>
</evidence>
<feature type="region of interest" description="Disordered" evidence="1">
    <location>
        <begin position="110"/>
        <end position="200"/>
    </location>
</feature>
<dbReference type="VEuPathDB" id="ToxoDB:ETH2_0603900"/>
<dbReference type="EMBL" id="HG673812">
    <property type="protein sequence ID" value="CDJ38089.1"/>
    <property type="molecule type" value="Genomic_DNA"/>
</dbReference>
<evidence type="ECO:0000313" key="2">
    <source>
        <dbReference type="EMBL" id="CDJ38089.1"/>
    </source>
</evidence>
<reference evidence="2" key="1">
    <citation type="submission" date="2013-10" db="EMBL/GenBank/DDBJ databases">
        <title>Genomic analysis of the causative agents of coccidiosis in chickens.</title>
        <authorList>
            <person name="Reid A.J."/>
            <person name="Blake D."/>
            <person name="Billington K."/>
            <person name="Browne H."/>
            <person name="Dunn M."/>
            <person name="Hung S."/>
            <person name="Kawahara F."/>
            <person name="Miranda-Saavedra D."/>
            <person name="Mourier T."/>
            <person name="Nagra H."/>
            <person name="Otto T.D."/>
            <person name="Rawlings N."/>
            <person name="Sanchez A."/>
            <person name="Sanders M."/>
            <person name="Subramaniam C."/>
            <person name="Tay Y."/>
            <person name="Dear P."/>
            <person name="Doerig C."/>
            <person name="Gruber A."/>
            <person name="Parkinson J."/>
            <person name="Shirley M."/>
            <person name="Wan K.L."/>
            <person name="Berriman M."/>
            <person name="Tomley F."/>
            <person name="Pain A."/>
        </authorList>
    </citation>
    <scope>NUCLEOTIDE SEQUENCE [LARGE SCALE GENOMIC DNA]</scope>
    <source>
        <strain evidence="2">Houghton</strain>
    </source>
</reference>
<feature type="compositionally biased region" description="Basic residues" evidence="1">
    <location>
        <begin position="25"/>
        <end position="45"/>
    </location>
</feature>
<feature type="compositionally biased region" description="Basic and acidic residues" evidence="1">
    <location>
        <begin position="53"/>
        <end position="63"/>
    </location>
</feature>
<keyword evidence="3" id="KW-1185">Reference proteome</keyword>
<gene>
    <name evidence="2" type="ORF">ETH_00030055</name>
</gene>
<dbReference type="RefSeq" id="XP_013228927.1">
    <property type="nucleotide sequence ID" value="XM_013373473.1"/>
</dbReference>
<name>U6KJI1_EIMTE</name>
<dbReference type="VEuPathDB" id="ToxoDB:ETH_00030055"/>
<organism evidence="2 3">
    <name type="scientific">Eimeria tenella</name>
    <name type="common">Coccidian parasite</name>
    <dbReference type="NCBI Taxonomy" id="5802"/>
    <lineage>
        <taxon>Eukaryota</taxon>
        <taxon>Sar</taxon>
        <taxon>Alveolata</taxon>
        <taxon>Apicomplexa</taxon>
        <taxon>Conoidasida</taxon>
        <taxon>Coccidia</taxon>
        <taxon>Eucoccidiorida</taxon>
        <taxon>Eimeriorina</taxon>
        <taxon>Eimeriidae</taxon>
        <taxon>Eimeria</taxon>
    </lineage>
</organism>
<dbReference type="GeneID" id="25255090"/>
<dbReference type="Proteomes" id="UP000030747">
    <property type="component" value="Unassembled WGS sequence"/>
</dbReference>
<accession>U6KJI1</accession>
<dbReference type="AlphaFoldDB" id="U6KJI1"/>
<dbReference type="OrthoDB" id="10374967at2759"/>
<feature type="compositionally biased region" description="Low complexity" evidence="1">
    <location>
        <begin position="180"/>
        <end position="200"/>
    </location>
</feature>
<reference evidence="2" key="2">
    <citation type="submission" date="2013-10" db="EMBL/GenBank/DDBJ databases">
        <authorList>
            <person name="Aslett M."/>
        </authorList>
    </citation>
    <scope>NUCLEOTIDE SEQUENCE [LARGE SCALE GENOMIC DNA]</scope>
    <source>
        <strain evidence="2">Houghton</strain>
    </source>
</reference>
<sequence>MVRYRRQSGQQTGCADSTDSTPPSRPRHHNRISTKNKSHTYKHIAHSSQQLRHARDTDESQRRGDNTCVIAVDVAYADVAAGVSAVTSEELDLLTQVAALKKRLQCRRRSTISPLQQQHLHQRPQRPSGHEPPIYPEHQPKLPQQVSHQLPLSPGQLSWDRVSGSPEKERVARTVGRPGCRCSRSSCREPAPATTATHSAPSPLHVASVLMTAPPGNSTKQQGREQHLFRRRPGDASAQLHMQELHGKRLQPFKMAHPQAAIPQHTAARPAEGGHRNRVVAVRHDASFAVPLVLREWNRLLPAENDQSCSTRDFTGKTSDIETHPKVAFAAAARTARTQSALAATTAAVRATWNFINPMESVAQGRQGRTGCYCFVVMAVFVPAAGFCSDMYCG</sequence>
<protein>
    <submittedName>
        <fullName evidence="2">Uncharacterized protein</fullName>
    </submittedName>
</protein>
<proteinExistence type="predicted"/>
<feature type="compositionally biased region" description="Polar residues" evidence="1">
    <location>
        <begin position="7"/>
        <end position="22"/>
    </location>
</feature>